<dbReference type="STRING" id="336831.WG68_00600"/>
<dbReference type="EMBL" id="LAHO01000001">
    <property type="protein sequence ID" value="KKO47186.1"/>
    <property type="molecule type" value="Genomic_DNA"/>
</dbReference>
<protein>
    <recommendedName>
        <fullName evidence="3">Pilus assembly protein</fullName>
    </recommendedName>
</protein>
<dbReference type="InterPro" id="IPR012902">
    <property type="entry name" value="N_methyl_site"/>
</dbReference>
<dbReference type="Pfam" id="PF07963">
    <property type="entry name" value="N_methyl"/>
    <property type="match status" value="1"/>
</dbReference>
<evidence type="ECO:0000313" key="1">
    <source>
        <dbReference type="EMBL" id="KKO47186.1"/>
    </source>
</evidence>
<comment type="caution">
    <text evidence="1">The sequence shown here is derived from an EMBL/GenBank/DDBJ whole genome shotgun (WGS) entry which is preliminary data.</text>
</comment>
<evidence type="ECO:0000313" key="2">
    <source>
        <dbReference type="Proteomes" id="UP000034228"/>
    </source>
</evidence>
<proteinExistence type="predicted"/>
<dbReference type="Proteomes" id="UP000034228">
    <property type="component" value="Unassembled WGS sequence"/>
</dbReference>
<keyword evidence="2" id="KW-1185">Reference proteome</keyword>
<dbReference type="OrthoDB" id="5768442at2"/>
<dbReference type="PATRIC" id="fig|336831.14.peg.2329"/>
<dbReference type="NCBIfam" id="TIGR02532">
    <property type="entry name" value="IV_pilin_GFxxxE"/>
    <property type="match status" value="1"/>
</dbReference>
<gene>
    <name evidence="1" type="ORF">WG68_00600</name>
</gene>
<accession>A0A0M2V9C1</accession>
<organism evidence="1 2">
    <name type="scientific">Arsukibacterium ikkense</name>
    <dbReference type="NCBI Taxonomy" id="336831"/>
    <lineage>
        <taxon>Bacteria</taxon>
        <taxon>Pseudomonadati</taxon>
        <taxon>Pseudomonadota</taxon>
        <taxon>Gammaproteobacteria</taxon>
        <taxon>Chromatiales</taxon>
        <taxon>Chromatiaceae</taxon>
        <taxon>Arsukibacterium</taxon>
    </lineage>
</organism>
<evidence type="ECO:0008006" key="3">
    <source>
        <dbReference type="Google" id="ProtNLM"/>
    </source>
</evidence>
<reference evidence="1 2" key="1">
    <citation type="submission" date="2015-03" db="EMBL/GenBank/DDBJ databases">
        <title>Draft genome sequences of two protease-producing strains of Arsukibacterium isolated from two cold and alkaline environments.</title>
        <authorList>
            <person name="Lylloff J.E."/>
            <person name="Skov L.B."/>
            <person name="Jepsen M."/>
            <person name="Hallin P.F."/>
            <person name="Sorensen S.J."/>
            <person name="Stougaard P."/>
            <person name="Glaring M.A."/>
        </authorList>
    </citation>
    <scope>NUCLEOTIDE SEQUENCE [LARGE SCALE GENOMIC DNA]</scope>
    <source>
        <strain evidence="1 2">GCM72</strain>
    </source>
</reference>
<sequence>MDMQLQHGFSLLEVLITLLILKLGLLGVLAGQTLALQYVIDATQRTTAVALSAVLVQELAASISGQPGFSLELTTPDPIELPSCNAAAWCTGTELRDYQLARWQQLWPSALQAGLAAPLFAPQFCLQFTDNNLHIQASWQQRAHSSNIAQVAGCEAGLGRSALTLTARLP</sequence>
<dbReference type="AlphaFoldDB" id="A0A0M2V9C1"/>
<name>A0A0M2V9C1_9GAMM</name>